<evidence type="ECO:0008006" key="3">
    <source>
        <dbReference type="Google" id="ProtNLM"/>
    </source>
</evidence>
<reference evidence="1" key="1">
    <citation type="submission" date="2018-01" db="EMBL/GenBank/DDBJ databases">
        <authorList>
            <person name="Mao J.F."/>
        </authorList>
    </citation>
    <scope>NUCLEOTIDE SEQUENCE</scope>
    <source>
        <strain evidence="1">Huo1</strain>
        <tissue evidence="1">Leaf</tissue>
    </source>
</reference>
<dbReference type="PANTHER" id="PTHR19248">
    <property type="entry name" value="ATP-BINDING TRANSPORT PROTEIN-RELATED"/>
    <property type="match status" value="1"/>
</dbReference>
<sequence>MDKKMVNLSCGELQRVGLTLCLGKPADLYLIDSPSAFLDSEQRIVASKKVIVYEGEPSIDCVATSPQSLLTGMNLFLSHLDITCTRDPTNFRPRINKHESTEDLEQKSAGYHYYMDD</sequence>
<proteinExistence type="predicted"/>
<dbReference type="AlphaFoldDB" id="A0A8X8Y4X0"/>
<comment type="caution">
    <text evidence="1">The sequence shown here is derived from an EMBL/GenBank/DDBJ whole genome shotgun (WGS) entry which is preliminary data.</text>
</comment>
<dbReference type="InterPro" id="IPR027417">
    <property type="entry name" value="P-loop_NTPase"/>
</dbReference>
<name>A0A8X8Y4X0_SALSN</name>
<gene>
    <name evidence="1" type="ORF">SASPL_114530</name>
</gene>
<accession>A0A8X8Y4X0</accession>
<protein>
    <recommendedName>
        <fullName evidence="3">ABC transporter domain-containing protein</fullName>
    </recommendedName>
</protein>
<organism evidence="1">
    <name type="scientific">Salvia splendens</name>
    <name type="common">Scarlet sage</name>
    <dbReference type="NCBI Taxonomy" id="180675"/>
    <lineage>
        <taxon>Eukaryota</taxon>
        <taxon>Viridiplantae</taxon>
        <taxon>Streptophyta</taxon>
        <taxon>Embryophyta</taxon>
        <taxon>Tracheophyta</taxon>
        <taxon>Spermatophyta</taxon>
        <taxon>Magnoliopsida</taxon>
        <taxon>eudicotyledons</taxon>
        <taxon>Gunneridae</taxon>
        <taxon>Pentapetalae</taxon>
        <taxon>asterids</taxon>
        <taxon>lamiids</taxon>
        <taxon>Lamiales</taxon>
        <taxon>Lamiaceae</taxon>
        <taxon>Nepetoideae</taxon>
        <taxon>Mentheae</taxon>
        <taxon>Salviinae</taxon>
        <taxon>Salvia</taxon>
        <taxon>Salvia subgen. Calosphace</taxon>
        <taxon>core Calosphace</taxon>
    </lineage>
</organism>
<dbReference type="InterPro" id="IPR013283">
    <property type="entry name" value="RLI1"/>
</dbReference>
<evidence type="ECO:0000313" key="2">
    <source>
        <dbReference type="Proteomes" id="UP000298416"/>
    </source>
</evidence>
<keyword evidence="2" id="KW-1185">Reference proteome</keyword>
<reference evidence="1" key="2">
    <citation type="submission" date="2020-08" db="EMBL/GenBank/DDBJ databases">
        <title>Plant Genome Project.</title>
        <authorList>
            <person name="Zhang R.-G."/>
        </authorList>
    </citation>
    <scope>NUCLEOTIDE SEQUENCE</scope>
    <source>
        <strain evidence="1">Huo1</strain>
        <tissue evidence="1">Leaf</tissue>
    </source>
</reference>
<dbReference type="SUPFAM" id="SSF52540">
    <property type="entry name" value="P-loop containing nucleoside triphosphate hydrolases"/>
    <property type="match status" value="1"/>
</dbReference>
<evidence type="ECO:0000313" key="1">
    <source>
        <dbReference type="EMBL" id="KAG6424117.1"/>
    </source>
</evidence>
<dbReference type="Proteomes" id="UP000298416">
    <property type="component" value="Unassembled WGS sequence"/>
</dbReference>
<dbReference type="EMBL" id="PNBA02000005">
    <property type="protein sequence ID" value="KAG6424117.1"/>
    <property type="molecule type" value="Genomic_DNA"/>
</dbReference>
<dbReference type="Gene3D" id="3.40.50.300">
    <property type="entry name" value="P-loop containing nucleotide triphosphate hydrolases"/>
    <property type="match status" value="1"/>
</dbReference>